<dbReference type="EMBL" id="VDMP01000022">
    <property type="protein sequence ID" value="TNM41137.1"/>
    <property type="molecule type" value="Genomic_DNA"/>
</dbReference>
<accession>A0A5C4VYW0</accession>
<reference evidence="1 2" key="1">
    <citation type="journal article" date="2016" name="Int. J. Syst. Evol. Microbiol.">
        <title>Nocardioides albidus sp. nov., an actinobacterium isolated from garden soil.</title>
        <authorList>
            <person name="Singh H."/>
            <person name="Du J."/>
            <person name="Trinh H."/>
            <person name="Won K."/>
            <person name="Yang J.E."/>
            <person name="Yin C."/>
            <person name="Kook M."/>
            <person name="Yi T.H."/>
        </authorList>
    </citation>
    <scope>NUCLEOTIDE SEQUENCE [LARGE SCALE GENOMIC DNA]</scope>
    <source>
        <strain evidence="1 2">CCTCC AB 2015297</strain>
    </source>
</reference>
<comment type="caution">
    <text evidence="1">The sequence shown here is derived from an EMBL/GenBank/DDBJ whole genome shotgun (WGS) entry which is preliminary data.</text>
</comment>
<protein>
    <submittedName>
        <fullName evidence="1">Uncharacterized protein</fullName>
    </submittedName>
</protein>
<dbReference type="Proteomes" id="UP000313231">
    <property type="component" value="Unassembled WGS sequence"/>
</dbReference>
<evidence type="ECO:0000313" key="1">
    <source>
        <dbReference type="EMBL" id="TNM41137.1"/>
    </source>
</evidence>
<name>A0A5C4VYW0_9ACTN</name>
<gene>
    <name evidence="1" type="ORF">FHP29_08980</name>
</gene>
<organism evidence="1 2">
    <name type="scientific">Nocardioides albidus</name>
    <dbReference type="NCBI Taxonomy" id="1517589"/>
    <lineage>
        <taxon>Bacteria</taxon>
        <taxon>Bacillati</taxon>
        <taxon>Actinomycetota</taxon>
        <taxon>Actinomycetes</taxon>
        <taxon>Propionibacteriales</taxon>
        <taxon>Nocardioidaceae</taxon>
        <taxon>Nocardioides</taxon>
    </lineage>
</organism>
<sequence length="352" mass="39371">MSDLPARQLLLYDAATRWNAPPMWRGPEEVIEAACNCLVDGIDSPSLRLLAGASPKDPAQEIEGLVRATLQELGLPEPGTMPRTKVIGSDGMVLTRLSRDTVRFEVRSTEPELTGHEVLVYVNDVEMTRLGAGMGMDPFDLLIPENQLIATTTPHQVGIARCECGEYGCGSTDVVIVRDENAVHWDWEFEAPIRGGVSFKADEYDAEVERLGADRSWERPEDTTARLILTGADREHLDSMGMRLDWVAKDHENHDFLKVALYLGDSDWNSEKPGYQVFLRLPRKGRTPQEVATEALGLLANDPRNWSAGWHETKRGTAVPPSLAGRKWRQESIGLAVPEPKRPARGFWRRRR</sequence>
<evidence type="ECO:0000313" key="2">
    <source>
        <dbReference type="Proteomes" id="UP000313231"/>
    </source>
</evidence>
<dbReference type="AlphaFoldDB" id="A0A5C4VYW0"/>
<proteinExistence type="predicted"/>
<dbReference type="OrthoDB" id="3369278at2"/>
<keyword evidence="2" id="KW-1185">Reference proteome</keyword>
<dbReference type="RefSeq" id="WP_139622532.1">
    <property type="nucleotide sequence ID" value="NZ_VDMP01000022.1"/>
</dbReference>